<evidence type="ECO:0000256" key="2">
    <source>
        <dbReference type="SAM" id="MobiDB-lite"/>
    </source>
</evidence>
<protein>
    <recommendedName>
        <fullName evidence="3">BZIP domain-containing protein</fullName>
    </recommendedName>
</protein>
<evidence type="ECO:0000256" key="1">
    <source>
        <dbReference type="SAM" id="Coils"/>
    </source>
</evidence>
<keyword evidence="5" id="KW-1185">Reference proteome</keyword>
<dbReference type="PROSITE" id="PS00036">
    <property type="entry name" value="BZIP_BASIC"/>
    <property type="match status" value="1"/>
</dbReference>
<sequence length="619" mass="70340">MDFNPAQHRSGSPGPRKRARQSLEEGEPDPFSPPPHRSTTSSPPSPVQSTTPPARTGAGAEVGIEAECEDEELLKKRFKNTLAARRSRAKKVMILEQERTRAKELEQVNWTLQQRVAVLESEKEILRASNDSQRVRIARLEAELARALDRIKDRGCLARYGHHVKELATIYYDLLDRLFIGNSSTPVITKLVELRLQSEVDFNLHFVGKKPVNNVGSGTRRLEDSLLVVEKGQKRLPQLLAHNRQLNKIFLSGRLIESPDAVAGVLHSVPSSATKLDLFYRDSWHLDLPPPLESNTTDDFGMDLDEEILGLKMLLIRGDIKVTEEFYKFLERCPSLNHIKMDWSVEMDLPELTKVLRRCCPKLNSLDLETSKRPDKDVATFFENASTVGWDTIRLAGDAPGPLLLEAVLKHAMTLETIWMDFKGGVPSEIMQALLSSAPKLVYFHVNRNPKDLKGNYLEAKDIISTPWVCHDLQYLNIAISGIPRPDLDRTENPMKKGPEYRKSVKEGHRLQRQVYRRIGEMTNLEALILGDKYVPSWGVHSPTEYVVDMMKWCQASCLAFTLASGMDELAPLKKLKLLDLRNMEIRFDEDKDLDWIDKNWPNLESLVLQDDDRLGNGF</sequence>
<dbReference type="InterPro" id="IPR004827">
    <property type="entry name" value="bZIP"/>
</dbReference>
<dbReference type="Proteomes" id="UP000726737">
    <property type="component" value="Unassembled WGS sequence"/>
</dbReference>
<comment type="caution">
    <text evidence="4">The sequence shown here is derived from an EMBL/GenBank/DDBJ whole genome shotgun (WGS) entry which is preliminary data.</text>
</comment>
<dbReference type="InterPro" id="IPR046347">
    <property type="entry name" value="bZIP_sf"/>
</dbReference>
<evidence type="ECO:0000313" key="4">
    <source>
        <dbReference type="EMBL" id="KAG0248779.1"/>
    </source>
</evidence>
<feature type="region of interest" description="Disordered" evidence="2">
    <location>
        <begin position="1"/>
        <end position="60"/>
    </location>
</feature>
<keyword evidence="1" id="KW-0175">Coiled coil</keyword>
<dbReference type="OrthoDB" id="2257100at2759"/>
<dbReference type="SMART" id="SM00338">
    <property type="entry name" value="BRLZ"/>
    <property type="match status" value="1"/>
</dbReference>
<dbReference type="SUPFAM" id="SSF52047">
    <property type="entry name" value="RNI-like"/>
    <property type="match status" value="1"/>
</dbReference>
<organism evidence="4 5">
    <name type="scientific">Mortierella polycephala</name>
    <dbReference type="NCBI Taxonomy" id="41804"/>
    <lineage>
        <taxon>Eukaryota</taxon>
        <taxon>Fungi</taxon>
        <taxon>Fungi incertae sedis</taxon>
        <taxon>Mucoromycota</taxon>
        <taxon>Mortierellomycotina</taxon>
        <taxon>Mortierellomycetes</taxon>
        <taxon>Mortierellales</taxon>
        <taxon>Mortierellaceae</taxon>
        <taxon>Mortierella</taxon>
    </lineage>
</organism>
<evidence type="ECO:0000259" key="3">
    <source>
        <dbReference type="PROSITE" id="PS50217"/>
    </source>
</evidence>
<dbReference type="CDD" id="cd12193">
    <property type="entry name" value="bZIP_GCN4"/>
    <property type="match status" value="1"/>
</dbReference>
<feature type="coiled-coil region" evidence="1">
    <location>
        <begin position="95"/>
        <end position="150"/>
    </location>
</feature>
<proteinExistence type="predicted"/>
<dbReference type="Gene3D" id="3.80.10.10">
    <property type="entry name" value="Ribonuclease Inhibitor"/>
    <property type="match status" value="1"/>
</dbReference>
<gene>
    <name evidence="4" type="ORF">BG011_009922</name>
</gene>
<name>A0A9P6PNJ3_9FUNG</name>
<reference evidence="4" key="1">
    <citation type="journal article" date="2020" name="Fungal Divers.">
        <title>Resolving the Mortierellaceae phylogeny through synthesis of multi-gene phylogenetics and phylogenomics.</title>
        <authorList>
            <person name="Vandepol N."/>
            <person name="Liber J."/>
            <person name="Desiro A."/>
            <person name="Na H."/>
            <person name="Kennedy M."/>
            <person name="Barry K."/>
            <person name="Grigoriev I.V."/>
            <person name="Miller A.N."/>
            <person name="O'Donnell K."/>
            <person name="Stajich J.E."/>
            <person name="Bonito G."/>
        </authorList>
    </citation>
    <scope>NUCLEOTIDE SEQUENCE</scope>
    <source>
        <strain evidence="4">KOD948</strain>
    </source>
</reference>
<dbReference type="InterPro" id="IPR032675">
    <property type="entry name" value="LRR_dom_sf"/>
</dbReference>
<dbReference type="SUPFAM" id="SSF57959">
    <property type="entry name" value="Leucine zipper domain"/>
    <property type="match status" value="1"/>
</dbReference>
<dbReference type="AlphaFoldDB" id="A0A9P6PNJ3"/>
<feature type="compositionally biased region" description="Low complexity" evidence="2">
    <location>
        <begin position="37"/>
        <end position="53"/>
    </location>
</feature>
<dbReference type="PROSITE" id="PS50217">
    <property type="entry name" value="BZIP"/>
    <property type="match status" value="1"/>
</dbReference>
<feature type="domain" description="BZIP" evidence="3">
    <location>
        <begin position="70"/>
        <end position="127"/>
    </location>
</feature>
<dbReference type="GO" id="GO:0003700">
    <property type="term" value="F:DNA-binding transcription factor activity"/>
    <property type="evidence" value="ECO:0007669"/>
    <property type="project" value="InterPro"/>
</dbReference>
<evidence type="ECO:0000313" key="5">
    <source>
        <dbReference type="Proteomes" id="UP000726737"/>
    </source>
</evidence>
<dbReference type="Pfam" id="PF07716">
    <property type="entry name" value="bZIP_2"/>
    <property type="match status" value="1"/>
</dbReference>
<accession>A0A9P6PNJ3</accession>
<dbReference type="Gene3D" id="3.30.160.60">
    <property type="entry name" value="Classic Zinc Finger"/>
    <property type="match status" value="1"/>
</dbReference>
<dbReference type="EMBL" id="JAAAJA010000925">
    <property type="protein sequence ID" value="KAG0248779.1"/>
    <property type="molecule type" value="Genomic_DNA"/>
</dbReference>